<reference evidence="2" key="2">
    <citation type="submission" date="2010-02" db="EMBL/GenBank/DDBJ databases">
        <title>Complete genome sequence of Marinobacter adhaerens type strain (HP15).</title>
        <authorList>
            <person name="Gaerdes A.A.M."/>
            <person name="Kaeppel E."/>
            <person name="Shezad A."/>
            <person name="Seebah S."/>
            <person name="Teeling H."/>
            <person name="Yarza P."/>
            <person name="Gloeckner F.O."/>
            <person name="Ullrich M.S."/>
        </authorList>
    </citation>
    <scope>NUCLEOTIDE SEQUENCE [LARGE SCALE GENOMIC DNA]</scope>
    <source>
        <strain evidence="2">DSM 23420 / HP15</strain>
    </source>
</reference>
<dbReference type="AlphaFoldDB" id="E4PID2"/>
<dbReference type="EMBL" id="CP001978">
    <property type="protein sequence ID" value="ADP95837.1"/>
    <property type="molecule type" value="Genomic_DNA"/>
</dbReference>
<reference evidence="1 2" key="1">
    <citation type="journal article" date="2010" name="Stand. Genomic Sci.">
        <title>Complete genome sequence of Marinobacter adhaerens type strain (HP15), a diatom-interacting marine microorganism.</title>
        <authorList>
            <person name="Gardes A."/>
            <person name="Kaeppel E."/>
            <person name="Shehzad A."/>
            <person name="Seebah S."/>
            <person name="Teeling H."/>
            <person name="Yarza P."/>
            <person name="Glockner F.O."/>
            <person name="Grossart H.P."/>
            <person name="Ullrich M.S."/>
        </authorList>
    </citation>
    <scope>NUCLEOTIDE SEQUENCE [LARGE SCALE GENOMIC DNA]</scope>
    <source>
        <strain evidence="2">DSM 23420 / HP15</strain>
    </source>
</reference>
<protein>
    <submittedName>
        <fullName evidence="1">Uncharacterized protein</fullName>
    </submittedName>
</protein>
<accession>E4PID2</accession>
<proteinExistence type="predicted"/>
<evidence type="ECO:0000313" key="2">
    <source>
        <dbReference type="Proteomes" id="UP000007077"/>
    </source>
</evidence>
<name>E4PID2_MARAH</name>
<dbReference type="STRING" id="225937.HP15_73"/>
<evidence type="ECO:0000313" key="1">
    <source>
        <dbReference type="EMBL" id="ADP95837.1"/>
    </source>
</evidence>
<organism evidence="1 2">
    <name type="scientific">Marinobacter adhaerens (strain DSM 23420 / HP15)</name>
    <dbReference type="NCBI Taxonomy" id="225937"/>
    <lineage>
        <taxon>Bacteria</taxon>
        <taxon>Pseudomonadati</taxon>
        <taxon>Pseudomonadota</taxon>
        <taxon>Gammaproteobacteria</taxon>
        <taxon>Pseudomonadales</taxon>
        <taxon>Marinobacteraceae</taxon>
        <taxon>Marinobacter</taxon>
    </lineage>
</organism>
<dbReference type="KEGG" id="mad:HP15_73"/>
<gene>
    <name evidence="1" type="ordered locus">HP15_73</name>
</gene>
<dbReference type="PATRIC" id="fig|225937.3.peg.73"/>
<sequence>MLPSNSEVDDSFLRVSDLVSLILDGLTLRYAKKPFLNLWGLCPASSLKNLSHEFTTRSGLERSFGLNRKQEIPAKPEIQESVWG</sequence>
<dbReference type="HOGENOM" id="CLU_2523601_0_0_6"/>
<dbReference type="Proteomes" id="UP000007077">
    <property type="component" value="Chromosome"/>
</dbReference>